<feature type="transmembrane region" description="Helical" evidence="6">
    <location>
        <begin position="38"/>
        <end position="61"/>
    </location>
</feature>
<evidence type="ECO:0000313" key="8">
    <source>
        <dbReference type="Proteomes" id="UP000249605"/>
    </source>
</evidence>
<feature type="region of interest" description="Disordered" evidence="5">
    <location>
        <begin position="1"/>
        <end position="26"/>
    </location>
</feature>
<keyword evidence="7" id="KW-0966">Cell projection</keyword>
<dbReference type="Pfam" id="PF04228">
    <property type="entry name" value="Zn_peptidase"/>
    <property type="match status" value="1"/>
</dbReference>
<sequence>MRWQGGRESGNVEDRRRQGGGGFGGGGRGGLRIGKGGLGVGGVIVLLLVSAVLGVDPMVLLNGIDPADQSTAGQTQIGEAAPRSQADDELKRFVSVVLADTEDTWRGLFQQMGRQYQDPKLVLFTGTVASGCGRAQAAMGPFYCPMDQKLYIDLGFYRELRDRFRAPGDFAQAYVIAHEVGHHVQTLLGISGQVQAAQQRARSPAEANALSVRLELQADCFAGLWGNHANRDRKMLEPGDVEEALTAASAIGDDRLQRQASGTVSPDSFTHGSSAQRVRWFRTGLESGRLEACDTFGTDRL</sequence>
<evidence type="ECO:0000256" key="1">
    <source>
        <dbReference type="ARBA" id="ARBA00004167"/>
    </source>
</evidence>
<dbReference type="InterPro" id="IPR007343">
    <property type="entry name" value="Uncharacterised_pept_Zn_put"/>
</dbReference>
<keyword evidence="4 6" id="KW-0472">Membrane</keyword>
<evidence type="ECO:0000256" key="5">
    <source>
        <dbReference type="SAM" id="MobiDB-lite"/>
    </source>
</evidence>
<keyword evidence="7" id="KW-0282">Flagellum</keyword>
<evidence type="ECO:0000313" key="7">
    <source>
        <dbReference type="EMBL" id="AWU97969.1"/>
    </source>
</evidence>
<keyword evidence="8" id="KW-1185">Reference proteome</keyword>
<dbReference type="Proteomes" id="UP000249605">
    <property type="component" value="Plasmid unnamed5"/>
</dbReference>
<organism evidence="7 8">
    <name type="scientific">Azospirillum ramasamyi</name>
    <dbReference type="NCBI Taxonomy" id="682998"/>
    <lineage>
        <taxon>Bacteria</taxon>
        <taxon>Pseudomonadati</taxon>
        <taxon>Pseudomonadota</taxon>
        <taxon>Alphaproteobacteria</taxon>
        <taxon>Rhodospirillales</taxon>
        <taxon>Azospirillaceae</taxon>
        <taxon>Azospirillum</taxon>
    </lineage>
</organism>
<evidence type="ECO:0000256" key="2">
    <source>
        <dbReference type="ARBA" id="ARBA00022692"/>
    </source>
</evidence>
<evidence type="ECO:0000256" key="3">
    <source>
        <dbReference type="ARBA" id="ARBA00022989"/>
    </source>
</evidence>
<proteinExistence type="predicted"/>
<gene>
    <name evidence="7" type="ORF">DM194_27200</name>
</gene>
<name>A0A2U9SLG1_9PROT</name>
<evidence type="ECO:0000256" key="6">
    <source>
        <dbReference type="SAM" id="Phobius"/>
    </source>
</evidence>
<accession>A0A2U9SLG1</accession>
<keyword evidence="7" id="KW-0614">Plasmid</keyword>
<dbReference type="AlphaFoldDB" id="A0A2U9SLG1"/>
<keyword evidence="7" id="KW-0969">Cilium</keyword>
<comment type="subcellular location">
    <subcellularLocation>
        <location evidence="1">Membrane</location>
        <topology evidence="1">Single-pass membrane protein</topology>
    </subcellularLocation>
</comment>
<evidence type="ECO:0000256" key="4">
    <source>
        <dbReference type="ARBA" id="ARBA00023136"/>
    </source>
</evidence>
<dbReference type="RefSeq" id="WP_111070759.1">
    <property type="nucleotide sequence ID" value="NZ_CP029835.1"/>
</dbReference>
<protein>
    <submittedName>
        <fullName evidence="7">Flagellar biosynthesis protein FlgM</fullName>
    </submittedName>
</protein>
<geneLocation type="plasmid" evidence="7 8">
    <name>unnamed5</name>
</geneLocation>
<dbReference type="OrthoDB" id="9774900at2"/>
<dbReference type="PANTHER" id="PTHR30168:SF0">
    <property type="entry name" value="INNER MEMBRANE PROTEIN"/>
    <property type="match status" value="1"/>
</dbReference>
<dbReference type="PANTHER" id="PTHR30168">
    <property type="entry name" value="PUTATIVE MEMBRANE PROTEIN YPFJ"/>
    <property type="match status" value="1"/>
</dbReference>
<reference evidence="7 8" key="1">
    <citation type="submission" date="2018-06" db="EMBL/GenBank/DDBJ databases">
        <title>Complete genome sequencing of Azospirillum sp. M2T2B2.</title>
        <authorList>
            <person name="Heo J."/>
            <person name="Kim S.-J."/>
            <person name="Kwon S.-W."/>
            <person name="Anandham R."/>
        </authorList>
    </citation>
    <scope>NUCLEOTIDE SEQUENCE [LARGE SCALE GENOMIC DNA]</scope>
    <source>
        <strain evidence="7 8">M2T2B2</strain>
        <plasmid evidence="7 8">unnamed5</plasmid>
    </source>
</reference>
<keyword evidence="2 6" id="KW-0812">Transmembrane</keyword>
<dbReference type="KEGG" id="azm:DM194_27200"/>
<keyword evidence="3 6" id="KW-1133">Transmembrane helix</keyword>
<dbReference type="EMBL" id="CP029835">
    <property type="protein sequence ID" value="AWU97969.1"/>
    <property type="molecule type" value="Genomic_DNA"/>
</dbReference>
<dbReference type="GO" id="GO:0016020">
    <property type="term" value="C:membrane"/>
    <property type="evidence" value="ECO:0007669"/>
    <property type="project" value="UniProtKB-SubCell"/>
</dbReference>